<proteinExistence type="predicted"/>
<sequence length="490" mass="54175">MGNFLSAPVEERRRSIRISKPLTNPFTQCMQNTGSEDILPMMLKSTTTTANFRASVTPPNVSPSLHDPQFKVQFRPSENRSEDADSPVEEKSPLEAIHERVGDIPSFSSRVCKPSSRRSSFQASSSRSSSISIDYQRPKRSLSTRSTSHMVNAVLHESELEHATSSNTYFMVDNQRFSLTRRRSLLTRPSTGPRRPRDRLRRAYSSADHELESPSESPIEAFDTSQWPLLSPRDADLRYTFSTPRSTRPSTPTEFEYTHLGQLKLGSLRVVNVSTSPCSSDRTLMTKSDGKGVLKAKKDSDGRQGVGNYKEQNVDFRHIKVSAPTLQIPDAACKDREVDGFPGSPFSFDKSPIVPVTLSCISPCSSEPEDEGIHVPNSRHSLDTISESHTKSESSDGVPEAPRSPDKVDSGYSSANSVRSLEESDYQSTAEFPFSNQDASQELEAPPEDPPGETQESCTAQMGTCIPQNSTFWESPLARIESLCIADVAL</sequence>
<feature type="compositionally biased region" description="Basic and acidic residues" evidence="1">
    <location>
        <begin position="77"/>
        <end position="102"/>
    </location>
</feature>
<dbReference type="OrthoDB" id="5341904at2759"/>
<gene>
    <name evidence="2" type="ORF">ASPZODRAFT_1673696</name>
</gene>
<organism evidence="2 3">
    <name type="scientific">Penicilliopsis zonata CBS 506.65</name>
    <dbReference type="NCBI Taxonomy" id="1073090"/>
    <lineage>
        <taxon>Eukaryota</taxon>
        <taxon>Fungi</taxon>
        <taxon>Dikarya</taxon>
        <taxon>Ascomycota</taxon>
        <taxon>Pezizomycotina</taxon>
        <taxon>Eurotiomycetes</taxon>
        <taxon>Eurotiomycetidae</taxon>
        <taxon>Eurotiales</taxon>
        <taxon>Aspergillaceae</taxon>
        <taxon>Penicilliopsis</taxon>
    </lineage>
</organism>
<dbReference type="VEuPathDB" id="FungiDB:ASPZODRAFT_1673696"/>
<protein>
    <submittedName>
        <fullName evidence="2">Uncharacterized protein</fullName>
    </submittedName>
</protein>
<evidence type="ECO:0000256" key="1">
    <source>
        <dbReference type="SAM" id="MobiDB-lite"/>
    </source>
</evidence>
<accession>A0A1L9SJU1</accession>
<evidence type="ECO:0000313" key="2">
    <source>
        <dbReference type="EMBL" id="OJJ47437.1"/>
    </source>
</evidence>
<name>A0A1L9SJU1_9EURO</name>
<feature type="compositionally biased region" description="Polar residues" evidence="1">
    <location>
        <begin position="426"/>
        <end position="440"/>
    </location>
</feature>
<dbReference type="AlphaFoldDB" id="A0A1L9SJU1"/>
<feature type="region of interest" description="Disordered" evidence="1">
    <location>
        <begin position="182"/>
        <end position="220"/>
    </location>
</feature>
<feature type="region of interest" description="Disordered" evidence="1">
    <location>
        <begin position="385"/>
        <end position="461"/>
    </location>
</feature>
<feature type="region of interest" description="Disordered" evidence="1">
    <location>
        <begin position="290"/>
        <end position="309"/>
    </location>
</feature>
<feature type="compositionally biased region" description="Basic and acidic residues" evidence="1">
    <location>
        <begin position="385"/>
        <end position="394"/>
    </location>
</feature>
<evidence type="ECO:0000313" key="3">
    <source>
        <dbReference type="Proteomes" id="UP000184188"/>
    </source>
</evidence>
<reference evidence="3" key="1">
    <citation type="journal article" date="2017" name="Genome Biol.">
        <title>Comparative genomics reveals high biological diversity and specific adaptations in the industrially and medically important fungal genus Aspergillus.</title>
        <authorList>
            <person name="de Vries R.P."/>
            <person name="Riley R."/>
            <person name="Wiebenga A."/>
            <person name="Aguilar-Osorio G."/>
            <person name="Amillis S."/>
            <person name="Uchima C.A."/>
            <person name="Anderluh G."/>
            <person name="Asadollahi M."/>
            <person name="Askin M."/>
            <person name="Barry K."/>
            <person name="Battaglia E."/>
            <person name="Bayram O."/>
            <person name="Benocci T."/>
            <person name="Braus-Stromeyer S.A."/>
            <person name="Caldana C."/>
            <person name="Canovas D."/>
            <person name="Cerqueira G.C."/>
            <person name="Chen F."/>
            <person name="Chen W."/>
            <person name="Choi C."/>
            <person name="Clum A."/>
            <person name="Dos Santos R.A."/>
            <person name="Damasio A.R."/>
            <person name="Diallinas G."/>
            <person name="Emri T."/>
            <person name="Fekete E."/>
            <person name="Flipphi M."/>
            <person name="Freyberg S."/>
            <person name="Gallo A."/>
            <person name="Gournas C."/>
            <person name="Habgood R."/>
            <person name="Hainaut M."/>
            <person name="Harispe M.L."/>
            <person name="Henrissat B."/>
            <person name="Hilden K.S."/>
            <person name="Hope R."/>
            <person name="Hossain A."/>
            <person name="Karabika E."/>
            <person name="Karaffa L."/>
            <person name="Karanyi Z."/>
            <person name="Krasevec N."/>
            <person name="Kuo A."/>
            <person name="Kusch H."/>
            <person name="LaButti K."/>
            <person name="Lagendijk E.L."/>
            <person name="Lapidus A."/>
            <person name="Levasseur A."/>
            <person name="Lindquist E."/>
            <person name="Lipzen A."/>
            <person name="Logrieco A.F."/>
            <person name="MacCabe A."/>
            <person name="Maekelae M.R."/>
            <person name="Malavazi I."/>
            <person name="Melin P."/>
            <person name="Meyer V."/>
            <person name="Mielnichuk N."/>
            <person name="Miskei M."/>
            <person name="Molnar A.P."/>
            <person name="Mule G."/>
            <person name="Ngan C.Y."/>
            <person name="Orejas M."/>
            <person name="Orosz E."/>
            <person name="Ouedraogo J.P."/>
            <person name="Overkamp K.M."/>
            <person name="Park H.-S."/>
            <person name="Perrone G."/>
            <person name="Piumi F."/>
            <person name="Punt P.J."/>
            <person name="Ram A.F."/>
            <person name="Ramon A."/>
            <person name="Rauscher S."/>
            <person name="Record E."/>
            <person name="Riano-Pachon D.M."/>
            <person name="Robert V."/>
            <person name="Roehrig J."/>
            <person name="Ruller R."/>
            <person name="Salamov A."/>
            <person name="Salih N.S."/>
            <person name="Samson R.A."/>
            <person name="Sandor E."/>
            <person name="Sanguinetti M."/>
            <person name="Schuetze T."/>
            <person name="Sepcic K."/>
            <person name="Shelest E."/>
            <person name="Sherlock G."/>
            <person name="Sophianopoulou V."/>
            <person name="Squina F.M."/>
            <person name="Sun H."/>
            <person name="Susca A."/>
            <person name="Todd R.B."/>
            <person name="Tsang A."/>
            <person name="Unkles S.E."/>
            <person name="van de Wiele N."/>
            <person name="van Rossen-Uffink D."/>
            <person name="Oliveira J.V."/>
            <person name="Vesth T.C."/>
            <person name="Visser J."/>
            <person name="Yu J.-H."/>
            <person name="Zhou M."/>
            <person name="Andersen M.R."/>
            <person name="Archer D.B."/>
            <person name="Baker S.E."/>
            <person name="Benoit I."/>
            <person name="Brakhage A.A."/>
            <person name="Braus G.H."/>
            <person name="Fischer R."/>
            <person name="Frisvad J.C."/>
            <person name="Goldman G.H."/>
            <person name="Houbraken J."/>
            <person name="Oakley B."/>
            <person name="Pocsi I."/>
            <person name="Scazzocchio C."/>
            <person name="Seiboth B."/>
            <person name="vanKuyk P.A."/>
            <person name="Wortman J."/>
            <person name="Dyer P.S."/>
            <person name="Grigoriev I.V."/>
        </authorList>
    </citation>
    <scope>NUCLEOTIDE SEQUENCE [LARGE SCALE GENOMIC DNA]</scope>
    <source>
        <strain evidence="3">CBS 506.65</strain>
    </source>
</reference>
<dbReference type="STRING" id="1073090.A0A1L9SJU1"/>
<dbReference type="GeneID" id="34613286"/>
<dbReference type="RefSeq" id="XP_022581947.1">
    <property type="nucleotide sequence ID" value="XM_022726822.1"/>
</dbReference>
<dbReference type="Proteomes" id="UP000184188">
    <property type="component" value="Unassembled WGS sequence"/>
</dbReference>
<keyword evidence="3" id="KW-1185">Reference proteome</keyword>
<dbReference type="EMBL" id="KV878340">
    <property type="protein sequence ID" value="OJJ47437.1"/>
    <property type="molecule type" value="Genomic_DNA"/>
</dbReference>
<feature type="region of interest" description="Disordered" evidence="1">
    <location>
        <begin position="75"/>
        <end position="146"/>
    </location>
</feature>
<feature type="compositionally biased region" description="Low complexity" evidence="1">
    <location>
        <begin position="117"/>
        <end position="132"/>
    </location>
</feature>
<feature type="compositionally biased region" description="Basic and acidic residues" evidence="1">
    <location>
        <begin position="290"/>
        <end position="302"/>
    </location>
</feature>